<dbReference type="Proteomes" id="UP001056120">
    <property type="component" value="Linkage Group LG19"/>
</dbReference>
<protein>
    <submittedName>
        <fullName evidence="1">Uncharacterized protein</fullName>
    </submittedName>
</protein>
<evidence type="ECO:0000313" key="1">
    <source>
        <dbReference type="EMBL" id="KAI3744983.1"/>
    </source>
</evidence>
<name>A0ACB9DE98_9ASTR</name>
<gene>
    <name evidence="1" type="ORF">L1987_58082</name>
</gene>
<keyword evidence="2" id="KW-1185">Reference proteome</keyword>
<organism evidence="1 2">
    <name type="scientific">Smallanthus sonchifolius</name>
    <dbReference type="NCBI Taxonomy" id="185202"/>
    <lineage>
        <taxon>Eukaryota</taxon>
        <taxon>Viridiplantae</taxon>
        <taxon>Streptophyta</taxon>
        <taxon>Embryophyta</taxon>
        <taxon>Tracheophyta</taxon>
        <taxon>Spermatophyta</taxon>
        <taxon>Magnoliopsida</taxon>
        <taxon>eudicotyledons</taxon>
        <taxon>Gunneridae</taxon>
        <taxon>Pentapetalae</taxon>
        <taxon>asterids</taxon>
        <taxon>campanulids</taxon>
        <taxon>Asterales</taxon>
        <taxon>Asteraceae</taxon>
        <taxon>Asteroideae</taxon>
        <taxon>Heliantheae alliance</taxon>
        <taxon>Millerieae</taxon>
        <taxon>Smallanthus</taxon>
    </lineage>
</organism>
<accession>A0ACB9DE98</accession>
<dbReference type="EMBL" id="CM042036">
    <property type="protein sequence ID" value="KAI3744983.1"/>
    <property type="molecule type" value="Genomic_DNA"/>
</dbReference>
<reference evidence="2" key="1">
    <citation type="journal article" date="2022" name="Mol. Ecol. Resour.">
        <title>The genomes of chicory, endive, great burdock and yacon provide insights into Asteraceae palaeo-polyploidization history and plant inulin production.</title>
        <authorList>
            <person name="Fan W."/>
            <person name="Wang S."/>
            <person name="Wang H."/>
            <person name="Wang A."/>
            <person name="Jiang F."/>
            <person name="Liu H."/>
            <person name="Zhao H."/>
            <person name="Xu D."/>
            <person name="Zhang Y."/>
        </authorList>
    </citation>
    <scope>NUCLEOTIDE SEQUENCE [LARGE SCALE GENOMIC DNA]</scope>
    <source>
        <strain evidence="2">cv. Yunnan</strain>
    </source>
</reference>
<evidence type="ECO:0000313" key="2">
    <source>
        <dbReference type="Proteomes" id="UP001056120"/>
    </source>
</evidence>
<comment type="caution">
    <text evidence="1">The sequence shown here is derived from an EMBL/GenBank/DDBJ whole genome shotgun (WGS) entry which is preliminary data.</text>
</comment>
<proteinExistence type="predicted"/>
<sequence length="304" mass="34537">MVDLEKASDAQMKFGGLGGKLKGDFKTQEDKKHRAKYKSLDDSEQKLHFFSARQIACCLLGSRGYLCQKCWLPLEDCMCSRVVPCNLWYRIRFWLYMHPKDFLGKTTQGSYYGKYLGLMQPNCAYLAAEHEEIMWNTFMHSGRNNVWCLYPNKNSPTKSIEDSFAGYISNNLLSEPHQTDAGETFNFILTDGTWSNSAAMFRRLKERADIVWGDDLPCISLATGASAMHKLRPQPSWDRTCTAGAAIGLLDELHLVSQFNSLGLDKQAEAVENSVDVLLASLTGRRVRMGRSITRRQRHHNDIC</sequence>
<reference evidence="1 2" key="2">
    <citation type="journal article" date="2022" name="Mol. Ecol. Resour.">
        <title>The genomes of chicory, endive, great burdock and yacon provide insights into Asteraceae paleo-polyploidization history and plant inulin production.</title>
        <authorList>
            <person name="Fan W."/>
            <person name="Wang S."/>
            <person name="Wang H."/>
            <person name="Wang A."/>
            <person name="Jiang F."/>
            <person name="Liu H."/>
            <person name="Zhao H."/>
            <person name="Xu D."/>
            <person name="Zhang Y."/>
        </authorList>
    </citation>
    <scope>NUCLEOTIDE SEQUENCE [LARGE SCALE GENOMIC DNA]</scope>
    <source>
        <strain evidence="2">cv. Yunnan</strain>
        <tissue evidence="1">Leaves</tissue>
    </source>
</reference>